<dbReference type="RefSeq" id="WP_212977593.1">
    <property type="nucleotide sequence ID" value="NZ_AP025343.1"/>
</dbReference>
<gene>
    <name evidence="1" type="ORF">J34TS1_13710</name>
</gene>
<dbReference type="AlphaFoldDB" id="A0A919Y9H0"/>
<accession>A0A919Y9H0</accession>
<reference evidence="1 2" key="1">
    <citation type="submission" date="2021-03" db="EMBL/GenBank/DDBJ databases">
        <title>Antimicrobial resistance genes in bacteria isolated from Japanese honey, and their potential for conferring macrolide and lincosamide resistance in the American foulbrood pathogen Paenibacillus larvae.</title>
        <authorList>
            <person name="Okamoto M."/>
            <person name="Kumagai M."/>
            <person name="Kanamori H."/>
            <person name="Takamatsu D."/>
        </authorList>
    </citation>
    <scope>NUCLEOTIDE SEQUENCE [LARGE SCALE GENOMIC DNA]</scope>
    <source>
        <strain evidence="1 2">J34TS1</strain>
    </source>
</reference>
<proteinExistence type="predicted"/>
<organism evidence="1 2">
    <name type="scientific">Paenibacillus azoreducens</name>
    <dbReference type="NCBI Taxonomy" id="116718"/>
    <lineage>
        <taxon>Bacteria</taxon>
        <taxon>Bacillati</taxon>
        <taxon>Bacillota</taxon>
        <taxon>Bacilli</taxon>
        <taxon>Bacillales</taxon>
        <taxon>Paenibacillaceae</taxon>
        <taxon>Paenibacillus</taxon>
    </lineage>
</organism>
<protein>
    <recommendedName>
        <fullName evidence="3">Nucleoside-diphosphate sugar epimerase</fullName>
    </recommendedName>
</protein>
<sequence length="95" mass="10589">MQNKIDEIITHMSHSHQQMARVLEAERHMAVRMSQIIHDLPDSDPEFDGVSGIIESSGQINKNIVAYLGGIADLEEALAETLNHVVKELGINEEE</sequence>
<comment type="caution">
    <text evidence="1">The sequence shown here is derived from an EMBL/GenBank/DDBJ whole genome shotgun (WGS) entry which is preliminary data.</text>
</comment>
<evidence type="ECO:0000313" key="2">
    <source>
        <dbReference type="Proteomes" id="UP000682811"/>
    </source>
</evidence>
<name>A0A919Y9H0_9BACL</name>
<evidence type="ECO:0008006" key="3">
    <source>
        <dbReference type="Google" id="ProtNLM"/>
    </source>
</evidence>
<evidence type="ECO:0000313" key="1">
    <source>
        <dbReference type="EMBL" id="GIO46606.1"/>
    </source>
</evidence>
<dbReference type="EMBL" id="BORT01000004">
    <property type="protein sequence ID" value="GIO46606.1"/>
    <property type="molecule type" value="Genomic_DNA"/>
</dbReference>
<dbReference type="Proteomes" id="UP000682811">
    <property type="component" value="Unassembled WGS sequence"/>
</dbReference>
<keyword evidence="2" id="KW-1185">Reference proteome</keyword>